<reference evidence="2" key="1">
    <citation type="submission" date="2018-06" db="EMBL/GenBank/DDBJ databases">
        <authorList>
            <person name="Zhirakovskaya E."/>
        </authorList>
    </citation>
    <scope>NUCLEOTIDE SEQUENCE</scope>
</reference>
<dbReference type="EMBL" id="UOFW01000158">
    <property type="protein sequence ID" value="VAX06246.1"/>
    <property type="molecule type" value="Genomic_DNA"/>
</dbReference>
<sequence>MTNSNDKSEARLTQRKTCHERHIKVNHTYYTHPHKDNPSGAGRRIPQVLLKGDWLQQAGFEIDTPLKIRVMEGCLVVTTESS</sequence>
<dbReference type="AlphaFoldDB" id="A0A3B1AK01"/>
<proteinExistence type="predicted"/>
<dbReference type="GO" id="GO:0016788">
    <property type="term" value="F:hydrolase activity, acting on ester bonds"/>
    <property type="evidence" value="ECO:0007669"/>
    <property type="project" value="InterPro"/>
</dbReference>
<protein>
    <recommendedName>
        <fullName evidence="1">Toxin SymE-like domain-containing protein</fullName>
    </recommendedName>
</protein>
<dbReference type="GO" id="GO:0005737">
    <property type="term" value="C:cytoplasm"/>
    <property type="evidence" value="ECO:0007669"/>
    <property type="project" value="InterPro"/>
</dbReference>
<evidence type="ECO:0000259" key="1">
    <source>
        <dbReference type="Pfam" id="PF08845"/>
    </source>
</evidence>
<gene>
    <name evidence="2" type="ORF">MNBD_ALPHA03-1460</name>
</gene>
<dbReference type="GO" id="GO:0003723">
    <property type="term" value="F:RNA binding"/>
    <property type="evidence" value="ECO:0007669"/>
    <property type="project" value="InterPro"/>
</dbReference>
<dbReference type="Pfam" id="PF08845">
    <property type="entry name" value="SymE_toxin"/>
    <property type="match status" value="1"/>
</dbReference>
<dbReference type="GO" id="GO:0016070">
    <property type="term" value="P:RNA metabolic process"/>
    <property type="evidence" value="ECO:0007669"/>
    <property type="project" value="InterPro"/>
</dbReference>
<organism evidence="2">
    <name type="scientific">hydrothermal vent metagenome</name>
    <dbReference type="NCBI Taxonomy" id="652676"/>
    <lineage>
        <taxon>unclassified sequences</taxon>
        <taxon>metagenomes</taxon>
        <taxon>ecological metagenomes</taxon>
    </lineage>
</organism>
<evidence type="ECO:0000313" key="2">
    <source>
        <dbReference type="EMBL" id="VAX06246.1"/>
    </source>
</evidence>
<accession>A0A3B1AK01</accession>
<name>A0A3B1AK01_9ZZZZ</name>
<feature type="domain" description="Toxin SymE-like" evidence="1">
    <location>
        <begin position="21"/>
        <end position="79"/>
    </location>
</feature>
<dbReference type="InterPro" id="IPR014944">
    <property type="entry name" value="Toxin_SymE-like"/>
</dbReference>